<dbReference type="EMBL" id="JAEPRD010000004">
    <property type="protein sequence ID" value="KAG2213039.1"/>
    <property type="molecule type" value="Genomic_DNA"/>
</dbReference>
<feature type="compositionally biased region" description="Polar residues" evidence="3">
    <location>
        <begin position="522"/>
        <end position="532"/>
    </location>
</feature>
<dbReference type="SUPFAM" id="SSF117281">
    <property type="entry name" value="Kelch motif"/>
    <property type="match status" value="2"/>
</dbReference>
<protein>
    <recommendedName>
        <fullName evidence="8">Galactose oxidase</fullName>
    </recommendedName>
</protein>
<dbReference type="CDD" id="cd12087">
    <property type="entry name" value="TM_EGFR-like"/>
    <property type="match status" value="1"/>
</dbReference>
<keyword evidence="7" id="KW-1185">Reference proteome</keyword>
<dbReference type="PANTHER" id="PTHR46228">
    <property type="entry name" value="KELCH DOMAIN-CONTAINING PROTEIN"/>
    <property type="match status" value="1"/>
</dbReference>
<evidence type="ECO:0000313" key="7">
    <source>
        <dbReference type="Proteomes" id="UP000603453"/>
    </source>
</evidence>
<organism evidence="6 7">
    <name type="scientific">Mucor saturninus</name>
    <dbReference type="NCBI Taxonomy" id="64648"/>
    <lineage>
        <taxon>Eukaryota</taxon>
        <taxon>Fungi</taxon>
        <taxon>Fungi incertae sedis</taxon>
        <taxon>Mucoromycota</taxon>
        <taxon>Mucoromycotina</taxon>
        <taxon>Mucoromycetes</taxon>
        <taxon>Mucorales</taxon>
        <taxon>Mucorineae</taxon>
        <taxon>Mucoraceae</taxon>
        <taxon>Mucor</taxon>
    </lineage>
</organism>
<feature type="transmembrane region" description="Helical" evidence="4">
    <location>
        <begin position="420"/>
        <end position="442"/>
    </location>
</feature>
<feature type="region of interest" description="Disordered" evidence="3">
    <location>
        <begin position="506"/>
        <end position="532"/>
    </location>
</feature>
<gene>
    <name evidence="6" type="ORF">INT47_011188</name>
</gene>
<keyword evidence="4" id="KW-1133">Transmembrane helix</keyword>
<evidence type="ECO:0000313" key="6">
    <source>
        <dbReference type="EMBL" id="KAG2213039.1"/>
    </source>
</evidence>
<sequence>MYTFCLVLVLLIVSTANYTAAQIHLKSRSDASCGYFSNKIYCYGGTPTNAPDDPDYVSMLDLLAYDGSKPEELENKWVTVNTAENDFNTTQHRSHQQYMQLSNENTLLINGGDVNYTLPALETQTLAFNITTLSWKAYPSYQEPPFGTRQIFRASSVFVPEFGVGFYGGSEANTNSSWSYPGVDMSVYNNVAARSRYIGYTSLTFFDIRNETNPWSVYPIQKNIPSGFAYHQKSIFDAKSNRIFFFGGVVKDTVATTKYATLFSSSMVFDFVKGEWGSQPLTGQGPTTRFGHSVTLIGAKQRHVLVYGGQGVSPTDSVRSDYCYTLDLDSYNWHQQNISAPPDVSLVRTQHSAVAVDNDTVFIIFGIIEKTKEATLSILMLNVSDPYNVTLNEKYEIPKVQEALPAEAQGIKQNSVGKTIGIAVGVTAAGLILVAVIIFLIIRRRKAAKRKEDILMEVNWDEIDQTCAEKPPAGYSPQLTEDVTVVNEVLVPDAILPKIVHDSETKLQRPDAIDESDESTMHKNTLQKPNVS</sequence>
<dbReference type="AlphaFoldDB" id="A0A8H7VFW9"/>
<dbReference type="Pfam" id="PF24681">
    <property type="entry name" value="Kelch_KLHDC2_KLHL20_DRC7"/>
    <property type="match status" value="1"/>
</dbReference>
<keyword evidence="2" id="KW-0677">Repeat</keyword>
<name>A0A8H7VFW9_9FUNG</name>
<dbReference type="PANTHER" id="PTHR46228:SF2">
    <property type="entry name" value="KELCH REPEAT PROTEIN (AFU_ORTHOLOGUE AFUA_4G14350)"/>
    <property type="match status" value="1"/>
</dbReference>
<keyword evidence="4" id="KW-0472">Membrane</keyword>
<proteinExistence type="predicted"/>
<dbReference type="OrthoDB" id="2275515at2759"/>
<evidence type="ECO:0008006" key="8">
    <source>
        <dbReference type="Google" id="ProtNLM"/>
    </source>
</evidence>
<evidence type="ECO:0000256" key="2">
    <source>
        <dbReference type="ARBA" id="ARBA00022737"/>
    </source>
</evidence>
<feature type="signal peptide" evidence="5">
    <location>
        <begin position="1"/>
        <end position="21"/>
    </location>
</feature>
<evidence type="ECO:0000256" key="5">
    <source>
        <dbReference type="SAM" id="SignalP"/>
    </source>
</evidence>
<evidence type="ECO:0000256" key="1">
    <source>
        <dbReference type="ARBA" id="ARBA00022441"/>
    </source>
</evidence>
<accession>A0A8H7VFW9</accession>
<dbReference type="Proteomes" id="UP000603453">
    <property type="component" value="Unassembled WGS sequence"/>
</dbReference>
<keyword evidence="1" id="KW-0880">Kelch repeat</keyword>
<keyword evidence="5" id="KW-0732">Signal</keyword>
<dbReference type="InterPro" id="IPR015915">
    <property type="entry name" value="Kelch-typ_b-propeller"/>
</dbReference>
<dbReference type="Gene3D" id="2.120.10.80">
    <property type="entry name" value="Kelch-type beta propeller"/>
    <property type="match status" value="2"/>
</dbReference>
<reference evidence="6" key="1">
    <citation type="submission" date="2020-12" db="EMBL/GenBank/DDBJ databases">
        <title>Metabolic potential, ecology and presence of endohyphal bacteria is reflected in genomic diversity of Mucoromycotina.</title>
        <authorList>
            <person name="Muszewska A."/>
            <person name="Okrasinska A."/>
            <person name="Steczkiewicz K."/>
            <person name="Drgas O."/>
            <person name="Orlowska M."/>
            <person name="Perlinska-Lenart U."/>
            <person name="Aleksandrzak-Piekarczyk T."/>
            <person name="Szatraj K."/>
            <person name="Zielenkiewicz U."/>
            <person name="Pilsyk S."/>
            <person name="Malc E."/>
            <person name="Mieczkowski P."/>
            <person name="Kruszewska J.S."/>
            <person name="Biernat P."/>
            <person name="Pawlowska J."/>
        </authorList>
    </citation>
    <scope>NUCLEOTIDE SEQUENCE</scope>
    <source>
        <strain evidence="6">WA0000017839</strain>
    </source>
</reference>
<evidence type="ECO:0000256" key="3">
    <source>
        <dbReference type="SAM" id="MobiDB-lite"/>
    </source>
</evidence>
<evidence type="ECO:0000256" key="4">
    <source>
        <dbReference type="SAM" id="Phobius"/>
    </source>
</evidence>
<comment type="caution">
    <text evidence="6">The sequence shown here is derived from an EMBL/GenBank/DDBJ whole genome shotgun (WGS) entry which is preliminary data.</text>
</comment>
<feature type="chain" id="PRO_5034938225" description="Galactose oxidase" evidence="5">
    <location>
        <begin position="22"/>
        <end position="532"/>
    </location>
</feature>
<keyword evidence="4" id="KW-0812">Transmembrane</keyword>